<sequence length="265" mass="30118">MAAPTIAQWYPLFVTSDVPVEKINDVLVKSIQEREKHPKSEQEEGPWDNRWALIHARSQTSFPRPATLVDADFKSDFIGATVEDLGRFVKENFGEGKMGQGSAPGTDYIACEVFGVIDERTKEDDTILFAVDDLVSPIDEAKVRVEWRRDPTKLDEAIARYSTFEATNDDLELLLGHIGEPVVKGPDGLVDEEGKEKLRHWECEEEAKTKDVWVELRLRTDRVWWSVGGILYRGGMDYMIDPGDEFDENGVMKSVLPWEEERATV</sequence>
<name>A0A6A6ILT5_9PLEO</name>
<dbReference type="OrthoDB" id="4456803at2759"/>
<dbReference type="AlphaFoldDB" id="A0A6A6ILT5"/>
<dbReference type="EMBL" id="ML987193">
    <property type="protein sequence ID" value="KAF2251554.1"/>
    <property type="molecule type" value="Genomic_DNA"/>
</dbReference>
<reference evidence="1" key="1">
    <citation type="journal article" date="2020" name="Stud. Mycol.">
        <title>101 Dothideomycetes genomes: a test case for predicting lifestyles and emergence of pathogens.</title>
        <authorList>
            <person name="Haridas S."/>
            <person name="Albert R."/>
            <person name="Binder M."/>
            <person name="Bloem J."/>
            <person name="Labutti K."/>
            <person name="Salamov A."/>
            <person name="Andreopoulos B."/>
            <person name="Baker S."/>
            <person name="Barry K."/>
            <person name="Bills G."/>
            <person name="Bluhm B."/>
            <person name="Cannon C."/>
            <person name="Castanera R."/>
            <person name="Culley D."/>
            <person name="Daum C."/>
            <person name="Ezra D."/>
            <person name="Gonzalez J."/>
            <person name="Henrissat B."/>
            <person name="Kuo A."/>
            <person name="Liang C."/>
            <person name="Lipzen A."/>
            <person name="Lutzoni F."/>
            <person name="Magnuson J."/>
            <person name="Mondo S."/>
            <person name="Nolan M."/>
            <person name="Ohm R."/>
            <person name="Pangilinan J."/>
            <person name="Park H.-J."/>
            <person name="Ramirez L."/>
            <person name="Alfaro M."/>
            <person name="Sun H."/>
            <person name="Tritt A."/>
            <person name="Yoshinaga Y."/>
            <person name="Zwiers L.-H."/>
            <person name="Turgeon B."/>
            <person name="Goodwin S."/>
            <person name="Spatafora J."/>
            <person name="Crous P."/>
            <person name="Grigoriev I."/>
        </authorList>
    </citation>
    <scope>NUCLEOTIDE SEQUENCE</scope>
    <source>
        <strain evidence="1">CBS 122368</strain>
    </source>
</reference>
<evidence type="ECO:0000313" key="1">
    <source>
        <dbReference type="EMBL" id="KAF2251554.1"/>
    </source>
</evidence>
<protein>
    <submittedName>
        <fullName evidence="1">Uncharacterized protein</fullName>
    </submittedName>
</protein>
<dbReference type="Proteomes" id="UP000800094">
    <property type="component" value="Unassembled WGS sequence"/>
</dbReference>
<organism evidence="1 2">
    <name type="scientific">Trematosphaeria pertusa</name>
    <dbReference type="NCBI Taxonomy" id="390896"/>
    <lineage>
        <taxon>Eukaryota</taxon>
        <taxon>Fungi</taxon>
        <taxon>Dikarya</taxon>
        <taxon>Ascomycota</taxon>
        <taxon>Pezizomycotina</taxon>
        <taxon>Dothideomycetes</taxon>
        <taxon>Pleosporomycetidae</taxon>
        <taxon>Pleosporales</taxon>
        <taxon>Massarineae</taxon>
        <taxon>Trematosphaeriaceae</taxon>
        <taxon>Trematosphaeria</taxon>
    </lineage>
</organism>
<gene>
    <name evidence="1" type="ORF">BU26DRAFT_518187</name>
</gene>
<accession>A0A6A6ILT5</accession>
<dbReference type="RefSeq" id="XP_033686558.1">
    <property type="nucleotide sequence ID" value="XM_033828753.1"/>
</dbReference>
<keyword evidence="2" id="KW-1185">Reference proteome</keyword>
<evidence type="ECO:0000313" key="2">
    <source>
        <dbReference type="Proteomes" id="UP000800094"/>
    </source>
</evidence>
<dbReference type="GeneID" id="54582083"/>
<proteinExistence type="predicted"/>